<dbReference type="Gene3D" id="1.10.760.10">
    <property type="entry name" value="Cytochrome c-like domain"/>
    <property type="match status" value="1"/>
</dbReference>
<feature type="domain" description="Cytochrome c" evidence="8">
    <location>
        <begin position="11"/>
        <end position="123"/>
    </location>
</feature>
<dbReference type="InParanoid" id="Q0EX94"/>
<feature type="signal peptide" evidence="7">
    <location>
        <begin position="1"/>
        <end position="24"/>
    </location>
</feature>
<keyword evidence="10" id="KW-1185">Reference proteome</keyword>
<dbReference type="SUPFAM" id="SSF46626">
    <property type="entry name" value="Cytochrome c"/>
    <property type="match status" value="1"/>
</dbReference>
<name>Q0EX94_9PROT</name>
<sequence>MKKIIMITVAAVLAMGAMSASAYAGAEAKCKACHNLDASNKVGPGLAGVVGRAAGKHEGFKYSTSLGGANWKWDEDHLRKWVCNAKDAIKEFTGDDHARTKMPAVKVCDAAKQDELIAFLKGN</sequence>
<dbReference type="InterPro" id="IPR009056">
    <property type="entry name" value="Cyt_c-like_dom"/>
</dbReference>
<dbReference type="InterPro" id="IPR002327">
    <property type="entry name" value="Cyt_c_1A/1B"/>
</dbReference>
<evidence type="ECO:0000256" key="4">
    <source>
        <dbReference type="ARBA" id="ARBA00022982"/>
    </source>
</evidence>
<evidence type="ECO:0000313" key="10">
    <source>
        <dbReference type="Proteomes" id="UP000005297"/>
    </source>
</evidence>
<dbReference type="GO" id="GO:0020037">
    <property type="term" value="F:heme binding"/>
    <property type="evidence" value="ECO:0007669"/>
    <property type="project" value="InterPro"/>
</dbReference>
<evidence type="ECO:0000256" key="7">
    <source>
        <dbReference type="SAM" id="SignalP"/>
    </source>
</evidence>
<evidence type="ECO:0000256" key="1">
    <source>
        <dbReference type="ARBA" id="ARBA00022448"/>
    </source>
</evidence>
<dbReference type="PANTHER" id="PTHR11961">
    <property type="entry name" value="CYTOCHROME C"/>
    <property type="match status" value="1"/>
</dbReference>
<proteinExistence type="predicted"/>
<keyword evidence="7" id="KW-0732">Signal</keyword>
<keyword evidence="3 6" id="KW-0479">Metal-binding</keyword>
<accession>Q0EX94</accession>
<keyword evidence="1" id="KW-0813">Transport</keyword>
<dbReference type="RefSeq" id="WP_009849156.1">
    <property type="nucleotide sequence ID" value="NZ_DS022294.1"/>
</dbReference>
<dbReference type="EMBL" id="AATS01000015">
    <property type="protein sequence ID" value="EAU53896.1"/>
    <property type="molecule type" value="Genomic_DNA"/>
</dbReference>
<comment type="caution">
    <text evidence="9">The sequence shown here is derived from an EMBL/GenBank/DDBJ whole genome shotgun (WGS) entry which is preliminary data.</text>
</comment>
<dbReference type="HOGENOM" id="CLU_060944_2_1_0"/>
<organism evidence="9 10">
    <name type="scientific">Mariprofundus ferrooxydans PV-1</name>
    <dbReference type="NCBI Taxonomy" id="314345"/>
    <lineage>
        <taxon>Bacteria</taxon>
        <taxon>Pseudomonadati</taxon>
        <taxon>Pseudomonadota</taxon>
        <taxon>Candidatius Mariprofundia</taxon>
        <taxon>Mariprofundales</taxon>
        <taxon>Mariprofundaceae</taxon>
        <taxon>Mariprofundus</taxon>
    </lineage>
</organism>
<evidence type="ECO:0000256" key="3">
    <source>
        <dbReference type="ARBA" id="ARBA00022723"/>
    </source>
</evidence>
<dbReference type="STRING" id="314344.AL013_02965"/>
<dbReference type="Proteomes" id="UP000005297">
    <property type="component" value="Unassembled WGS sequence"/>
</dbReference>
<keyword evidence="5 6" id="KW-0408">Iron</keyword>
<evidence type="ECO:0000256" key="5">
    <source>
        <dbReference type="ARBA" id="ARBA00023004"/>
    </source>
</evidence>
<protein>
    <submittedName>
        <fullName evidence="9">Cytochrome c heme-binding site:Cytochrome c, class IA/ IB:Cytochrome c, class I</fullName>
    </submittedName>
</protein>
<dbReference type="AlphaFoldDB" id="Q0EX94"/>
<dbReference type="PRINTS" id="PR00604">
    <property type="entry name" value="CYTCHRMECIAB"/>
</dbReference>
<gene>
    <name evidence="9" type="ORF">SPV1_08161</name>
</gene>
<evidence type="ECO:0000256" key="2">
    <source>
        <dbReference type="ARBA" id="ARBA00022617"/>
    </source>
</evidence>
<dbReference type="OrthoDB" id="5296246at2"/>
<dbReference type="GO" id="GO:0009055">
    <property type="term" value="F:electron transfer activity"/>
    <property type="evidence" value="ECO:0007669"/>
    <property type="project" value="InterPro"/>
</dbReference>
<dbReference type="InterPro" id="IPR036909">
    <property type="entry name" value="Cyt_c-like_dom_sf"/>
</dbReference>
<dbReference type="GO" id="GO:0046872">
    <property type="term" value="F:metal ion binding"/>
    <property type="evidence" value="ECO:0007669"/>
    <property type="project" value="UniProtKB-KW"/>
</dbReference>
<evidence type="ECO:0000313" key="9">
    <source>
        <dbReference type="EMBL" id="EAU53896.1"/>
    </source>
</evidence>
<dbReference type="eggNOG" id="COG3474">
    <property type="taxonomic scope" value="Bacteria"/>
</dbReference>
<reference evidence="9 10" key="1">
    <citation type="submission" date="2006-09" db="EMBL/GenBank/DDBJ databases">
        <authorList>
            <person name="Emerson D."/>
            <person name="Ferriera S."/>
            <person name="Johnson J."/>
            <person name="Kravitz S."/>
            <person name="Halpern A."/>
            <person name="Remington K."/>
            <person name="Beeson K."/>
            <person name="Tran B."/>
            <person name="Rogers Y.-H."/>
            <person name="Friedman R."/>
            <person name="Venter J.C."/>
        </authorList>
    </citation>
    <scope>NUCLEOTIDE SEQUENCE [LARGE SCALE GENOMIC DNA]</scope>
    <source>
        <strain evidence="9 10">PV-1</strain>
    </source>
</reference>
<feature type="chain" id="PRO_5004171354" evidence="7">
    <location>
        <begin position="25"/>
        <end position="123"/>
    </location>
</feature>
<keyword evidence="2 6" id="KW-0349">Heme</keyword>
<dbReference type="PROSITE" id="PS51007">
    <property type="entry name" value="CYTC"/>
    <property type="match status" value="1"/>
</dbReference>
<keyword evidence="4" id="KW-0249">Electron transport</keyword>
<evidence type="ECO:0000256" key="6">
    <source>
        <dbReference type="PROSITE-ProRule" id="PRU00433"/>
    </source>
</evidence>
<evidence type="ECO:0000259" key="8">
    <source>
        <dbReference type="PROSITE" id="PS51007"/>
    </source>
</evidence>